<evidence type="ECO:0000256" key="12">
    <source>
        <dbReference type="SAM" id="SignalP"/>
    </source>
</evidence>
<comment type="caution">
    <text evidence="14">The sequence shown here is derived from an EMBL/GenBank/DDBJ whole genome shotgun (WGS) entry which is preliminary data.</text>
</comment>
<keyword evidence="7" id="KW-0677">Repeat</keyword>
<evidence type="ECO:0000313" key="15">
    <source>
        <dbReference type="Proteomes" id="UP000257109"/>
    </source>
</evidence>
<protein>
    <submittedName>
        <fullName evidence="14">Polygalacturonase inhibitor</fullName>
    </submittedName>
</protein>
<comment type="subcellular location">
    <subcellularLocation>
        <location evidence="1">Membrane</location>
        <topology evidence="1">Peripheral membrane protein</topology>
    </subcellularLocation>
    <subcellularLocation>
        <location evidence="2">Secreted</location>
        <location evidence="2">Cell wall</location>
    </subcellularLocation>
</comment>
<evidence type="ECO:0000256" key="8">
    <source>
        <dbReference type="ARBA" id="ARBA00022821"/>
    </source>
</evidence>
<evidence type="ECO:0000256" key="6">
    <source>
        <dbReference type="ARBA" id="ARBA00022729"/>
    </source>
</evidence>
<dbReference type="AlphaFoldDB" id="A0A371HIR7"/>
<keyword evidence="4" id="KW-0964">Secreted</keyword>
<evidence type="ECO:0000256" key="3">
    <source>
        <dbReference type="ARBA" id="ARBA00022512"/>
    </source>
</evidence>
<evidence type="ECO:0000259" key="13">
    <source>
        <dbReference type="Pfam" id="PF08263"/>
    </source>
</evidence>
<accession>A0A371HIR7</accession>
<evidence type="ECO:0000256" key="1">
    <source>
        <dbReference type="ARBA" id="ARBA00004170"/>
    </source>
</evidence>
<keyword evidence="15" id="KW-1185">Reference proteome</keyword>
<name>A0A371HIR7_MUCPR</name>
<dbReference type="InterPro" id="IPR013210">
    <property type="entry name" value="LRR_N_plant-typ"/>
</dbReference>
<evidence type="ECO:0000313" key="14">
    <source>
        <dbReference type="EMBL" id="RDY02691.1"/>
    </source>
</evidence>
<dbReference type="Proteomes" id="UP000257109">
    <property type="component" value="Unassembled WGS sequence"/>
</dbReference>
<dbReference type="InterPro" id="IPR051848">
    <property type="entry name" value="PGIP"/>
</dbReference>
<evidence type="ECO:0000256" key="5">
    <source>
        <dbReference type="ARBA" id="ARBA00022614"/>
    </source>
</evidence>
<dbReference type="GO" id="GO:0016020">
    <property type="term" value="C:membrane"/>
    <property type="evidence" value="ECO:0007669"/>
    <property type="project" value="UniProtKB-SubCell"/>
</dbReference>
<dbReference type="InterPro" id="IPR032675">
    <property type="entry name" value="LRR_dom_sf"/>
</dbReference>
<dbReference type="STRING" id="157652.A0A371HIR7"/>
<keyword evidence="3" id="KW-0134">Cell wall</keyword>
<dbReference type="Gene3D" id="3.80.10.10">
    <property type="entry name" value="Ribonuclease Inhibitor"/>
    <property type="match status" value="1"/>
</dbReference>
<dbReference type="OrthoDB" id="676979at2759"/>
<dbReference type="SUPFAM" id="SSF52058">
    <property type="entry name" value="L domain-like"/>
    <property type="match status" value="1"/>
</dbReference>
<evidence type="ECO:0000256" key="7">
    <source>
        <dbReference type="ARBA" id="ARBA00022737"/>
    </source>
</evidence>
<dbReference type="PANTHER" id="PTHR48059:SF4">
    <property type="entry name" value="POLYGALACTURONASE INHIBITOR 1-RELATED"/>
    <property type="match status" value="1"/>
</dbReference>
<dbReference type="Pfam" id="PF00560">
    <property type="entry name" value="LRR_1"/>
    <property type="match status" value="2"/>
</dbReference>
<feature type="domain" description="Leucine-rich repeat-containing N-terminal plant-type" evidence="13">
    <location>
        <begin position="27"/>
        <end position="64"/>
    </location>
</feature>
<comment type="similarity">
    <text evidence="11">Belongs to the polygalacturonase-inhibiting protein family.</text>
</comment>
<evidence type="ECO:0000256" key="9">
    <source>
        <dbReference type="ARBA" id="ARBA00023136"/>
    </source>
</evidence>
<sequence length="475" mass="52864">MGSMLILGLCFLLLSSFPLAFSERCNPQDKKVLLQFKKDLNNPYFLASWNPEEDCCTWYCVECDDKTNRIINLFLISSFPDTNLSGQIPASVGDLPYLQFLTFHKLPNLVGPIQPTIAKLTKLRQLMITNTGISGPVPAFLAQLKNLELIKLSFNSLSGTIPSSLSQLPNLGSLQLDRNKLTGPIPDSFGSFNKPGPDLILSHNQLSGPISSSLGNLDPDRIDLSRNKLEGDASMLFGSKKKTQILDLSRNLFQFDLSPLKFPTKSLIWLDLNHNNIYGSIPVALTKVENLQHFNVSYNHELSGAIPQGGELQSFDTYSYFHTKLCGSPLPPCTNKQVLIQNTTIKKEQQHVGFLRLLLGKSNVTTKSRRTLVIKAQINAIHVEKSSKRFLPKEDVTRRLGSRPKTSLASLLFAESRRLSQVMEPSKAAFSCSSSSLSMENSSDVTANFSPITAKMMLEIRKLSEEEEKRRTLQG</sequence>
<reference evidence="14" key="1">
    <citation type="submission" date="2018-05" db="EMBL/GenBank/DDBJ databases">
        <title>Draft genome of Mucuna pruriens seed.</title>
        <authorList>
            <person name="Nnadi N.E."/>
            <person name="Vos R."/>
            <person name="Hasami M.H."/>
            <person name="Devisetty U.K."/>
            <person name="Aguiy J.C."/>
        </authorList>
    </citation>
    <scope>NUCLEOTIDE SEQUENCE [LARGE SCALE GENOMIC DNA]</scope>
    <source>
        <strain evidence="14">JCA_2017</strain>
    </source>
</reference>
<feature type="chain" id="PRO_5016844162" evidence="12">
    <location>
        <begin position="23"/>
        <end position="475"/>
    </location>
</feature>
<dbReference type="FunFam" id="3.80.10.10:FF:000400">
    <property type="entry name" value="Nuclear pore complex protein NUP107"/>
    <property type="match status" value="1"/>
</dbReference>
<dbReference type="InterPro" id="IPR001611">
    <property type="entry name" value="Leu-rich_rpt"/>
</dbReference>
<keyword evidence="5" id="KW-0433">Leucine-rich repeat</keyword>
<keyword evidence="10" id="KW-1015">Disulfide bond</keyword>
<evidence type="ECO:0000256" key="2">
    <source>
        <dbReference type="ARBA" id="ARBA00004191"/>
    </source>
</evidence>
<dbReference type="PANTHER" id="PTHR48059">
    <property type="entry name" value="POLYGALACTURONASE INHIBITOR 1"/>
    <property type="match status" value="1"/>
</dbReference>
<feature type="signal peptide" evidence="12">
    <location>
        <begin position="1"/>
        <end position="22"/>
    </location>
</feature>
<evidence type="ECO:0000256" key="10">
    <source>
        <dbReference type="ARBA" id="ARBA00023157"/>
    </source>
</evidence>
<feature type="non-terminal residue" evidence="14">
    <location>
        <position position="1"/>
    </location>
</feature>
<dbReference type="GO" id="GO:0006952">
    <property type="term" value="P:defense response"/>
    <property type="evidence" value="ECO:0007669"/>
    <property type="project" value="UniProtKB-KW"/>
</dbReference>
<organism evidence="14 15">
    <name type="scientific">Mucuna pruriens</name>
    <name type="common">Velvet bean</name>
    <name type="synonym">Dolichos pruriens</name>
    <dbReference type="NCBI Taxonomy" id="157652"/>
    <lineage>
        <taxon>Eukaryota</taxon>
        <taxon>Viridiplantae</taxon>
        <taxon>Streptophyta</taxon>
        <taxon>Embryophyta</taxon>
        <taxon>Tracheophyta</taxon>
        <taxon>Spermatophyta</taxon>
        <taxon>Magnoliopsida</taxon>
        <taxon>eudicotyledons</taxon>
        <taxon>Gunneridae</taxon>
        <taxon>Pentapetalae</taxon>
        <taxon>rosids</taxon>
        <taxon>fabids</taxon>
        <taxon>Fabales</taxon>
        <taxon>Fabaceae</taxon>
        <taxon>Papilionoideae</taxon>
        <taxon>50 kb inversion clade</taxon>
        <taxon>NPAAA clade</taxon>
        <taxon>indigoferoid/millettioid clade</taxon>
        <taxon>Phaseoleae</taxon>
        <taxon>Mucuna</taxon>
    </lineage>
</organism>
<proteinExistence type="inferred from homology"/>
<keyword evidence="8" id="KW-0611">Plant defense</keyword>
<dbReference type="EMBL" id="QJKJ01002479">
    <property type="protein sequence ID" value="RDY02691.1"/>
    <property type="molecule type" value="Genomic_DNA"/>
</dbReference>
<dbReference type="Pfam" id="PF13855">
    <property type="entry name" value="LRR_8"/>
    <property type="match status" value="1"/>
</dbReference>
<keyword evidence="6 12" id="KW-0732">Signal</keyword>
<evidence type="ECO:0000256" key="11">
    <source>
        <dbReference type="ARBA" id="ARBA00038043"/>
    </source>
</evidence>
<evidence type="ECO:0000256" key="4">
    <source>
        <dbReference type="ARBA" id="ARBA00022525"/>
    </source>
</evidence>
<dbReference type="Pfam" id="PF08263">
    <property type="entry name" value="LRRNT_2"/>
    <property type="match status" value="1"/>
</dbReference>
<keyword evidence="9" id="KW-0472">Membrane</keyword>
<gene>
    <name evidence="14" type="primary">PGIP</name>
    <name evidence="14" type="ORF">CR513_13818</name>
</gene>